<dbReference type="Proteomes" id="UP000304951">
    <property type="component" value="Unassembled WGS sequence"/>
</dbReference>
<dbReference type="GO" id="GO:0015934">
    <property type="term" value="C:large ribosomal subunit"/>
    <property type="evidence" value="ECO:0007669"/>
    <property type="project" value="InterPro"/>
</dbReference>
<dbReference type="SUPFAM" id="SSF48208">
    <property type="entry name" value="Six-hairpin glycosidases"/>
    <property type="match status" value="1"/>
</dbReference>
<evidence type="ECO:0000256" key="3">
    <source>
        <dbReference type="ARBA" id="ARBA00007320"/>
    </source>
</evidence>
<dbReference type="NCBIfam" id="TIGR01071">
    <property type="entry name" value="rplO_bact"/>
    <property type="match status" value="1"/>
</dbReference>
<evidence type="ECO:0000256" key="2">
    <source>
        <dbReference type="ARBA" id="ARBA00004308"/>
    </source>
</evidence>
<evidence type="ECO:0000256" key="13">
    <source>
        <dbReference type="SAM" id="MobiDB-lite"/>
    </source>
</evidence>
<keyword evidence="10" id="KW-0325">Glycoprotein</keyword>
<dbReference type="GO" id="GO:0016052">
    <property type="term" value="P:carbohydrate catabolic process"/>
    <property type="evidence" value="ECO:0007669"/>
    <property type="project" value="InterPro"/>
</dbReference>
<dbReference type="PANTHER" id="PTHR12145">
    <property type="entry name" value="MANNAN ENDO-1,6-ALPHA-MANNOSIDASE DCW1"/>
    <property type="match status" value="1"/>
</dbReference>
<comment type="similarity">
    <text evidence="4">Belongs to the glycosyl hydrolase 76 family.</text>
</comment>
<dbReference type="Pfam" id="PF03663">
    <property type="entry name" value="Glyco_hydro_76"/>
    <property type="match status" value="1"/>
</dbReference>
<dbReference type="GO" id="GO:0012505">
    <property type="term" value="C:endomembrane system"/>
    <property type="evidence" value="ECO:0007669"/>
    <property type="project" value="UniProtKB-SubCell"/>
</dbReference>
<evidence type="ECO:0000259" key="14">
    <source>
        <dbReference type="Pfam" id="PF00828"/>
    </source>
</evidence>
<dbReference type="EC" id="3.2.1.101" evidence="5"/>
<feature type="region of interest" description="Disordered" evidence="13">
    <location>
        <begin position="412"/>
        <end position="445"/>
    </location>
</feature>
<dbReference type="AlphaFoldDB" id="A0A4S8SA05"/>
<dbReference type="InterPro" id="IPR030878">
    <property type="entry name" value="Ribosomal_uL15"/>
</dbReference>
<dbReference type="InterPro" id="IPR005198">
    <property type="entry name" value="Glyco_hydro_76"/>
</dbReference>
<dbReference type="InterPro" id="IPR036227">
    <property type="entry name" value="Ribosomal_uL15/eL18_sf"/>
</dbReference>
<feature type="compositionally biased region" description="Basic residues" evidence="13">
    <location>
        <begin position="647"/>
        <end position="661"/>
    </location>
</feature>
<dbReference type="EMBL" id="QZAF01000451">
    <property type="protein sequence ID" value="THV67039.1"/>
    <property type="molecule type" value="Genomic_DNA"/>
</dbReference>
<dbReference type="FunFam" id="1.50.10.20:FF:000006">
    <property type="entry name" value="Mannan endo-1,6-alpha-mannosidase"/>
    <property type="match status" value="1"/>
</dbReference>
<keyword evidence="6" id="KW-0732">Signal</keyword>
<dbReference type="InterPro" id="IPR014480">
    <property type="entry name" value="Mannan-1_6-alpha_mannosidase"/>
</dbReference>
<dbReference type="HAMAP" id="MF_01341">
    <property type="entry name" value="Ribosomal_uL15"/>
    <property type="match status" value="1"/>
</dbReference>
<gene>
    <name evidence="15" type="ORF">D6D28_07821</name>
</gene>
<dbReference type="InterPro" id="IPR021131">
    <property type="entry name" value="Ribosomal_uL15/eL18"/>
</dbReference>
<reference evidence="15 16" key="1">
    <citation type="submission" date="2018-10" db="EMBL/GenBank/DDBJ databases">
        <title>Fifty Aureobasidium pullulans genomes reveal a recombining polyextremotolerant generalist.</title>
        <authorList>
            <person name="Gostincar C."/>
            <person name="Turk M."/>
            <person name="Zajc J."/>
            <person name="Gunde-Cimerman N."/>
        </authorList>
    </citation>
    <scope>NUCLEOTIDE SEQUENCE [LARGE SCALE GENOMIC DNA]</scope>
    <source>
        <strain evidence="15 16">EXF-11900</strain>
    </source>
</reference>
<dbReference type="GO" id="GO:0009272">
    <property type="term" value="P:fungal-type cell wall biogenesis"/>
    <property type="evidence" value="ECO:0007669"/>
    <property type="project" value="TreeGrafter"/>
</dbReference>
<dbReference type="Gene3D" id="1.50.10.20">
    <property type="match status" value="1"/>
</dbReference>
<evidence type="ECO:0000256" key="12">
    <source>
        <dbReference type="ARBA" id="ARBA00023295"/>
    </source>
</evidence>
<feature type="compositionally biased region" description="Low complexity" evidence="13">
    <location>
        <begin position="426"/>
        <end position="435"/>
    </location>
</feature>
<sequence length="870" mass="95679">MCILLHDRKFSNMKPFHSSWLASTLVATAQFGSALQLTVSDADSIRSTASVVAYDLMSYYTGNRTGDVPGNLPSPYYWWEAGAMFGEMVEYWYYTGDTTYNDEVKQALLHQVGDDKDYMPRNQSKSLGNDDQVFWAFSAMTAAELKFEDPGDGQPSWLSLAQAVFNEQASRWDDATCGGGLRWQIFTFNAGYDYKNAVSNGGFFQLAARLARYTQNQTYVDWAEKTWEWYAGTPLLETDNWQVNDGSSTQKNCSDASQLQWTYNYGVFLAGNAYLYNYTGDAKYMDRIDGLLNSTLERFFPDKMGGVMVEVTCEPLGNCNNDQPAFKAFLTRWLVLTAQLVPEVYDRIFEYLRKSAAGAAGQCSGGELGRHCGREWNSTVWDGTSGVGEQMSALAIIQAMMLDTTELAAPVGATTGGTSKGDPSAGTGTSGTTGSNGMPAVNTDKITTGDKAGAGILTAVGMAREMGLVTAGWLQDGMHSVDRVIDVFVSSEKFAFIVFFRLSYHSLQDFLLSSISEALENEKPIVGDIDGSNVCWKETHVIGRSHTSDRRREVGGVETVGKKIIRHNTIHTSTMPPRLNLLSRASLCRPTAPHSSVASLLQPFLKSAQQPQQQRNASILSSLSDNSGAYNKKIRRGRGPSSGKGKTSGRGHKGQKAHGKVPRNFNGGQTPEEVVHGVRGFENQHSIEMTPLNINRLQAWIDAGRLDPNQPITLRELAKSRCIHGIKDGIKLLARSSEKLTTPVDIVVSRASASAIAAIEAAGGKVTTRYYTKPSISRVRRGETDPIYSIQSAEPTTPRPEFKYRLPDPASRKDIEYYRDPAHRGYLSHMLQEGQGPSLFFKTPGQGRVDHRKVTSKGAKSAIKGENRVW</sequence>
<dbReference type="PANTHER" id="PTHR12145:SF36">
    <property type="entry name" value="MANNAN ENDO-1,6-ALPHA-MANNOSIDASE DCW1"/>
    <property type="match status" value="1"/>
</dbReference>
<dbReference type="FunFam" id="3.100.10.10:FF:000011">
    <property type="entry name" value="50S ribosomal subunit protein L15"/>
    <property type="match status" value="1"/>
</dbReference>
<keyword evidence="11" id="KW-0687">Ribonucleoprotein</keyword>
<feature type="region of interest" description="Disordered" evidence="13">
    <location>
        <begin position="608"/>
        <end position="670"/>
    </location>
</feature>
<evidence type="ECO:0000256" key="10">
    <source>
        <dbReference type="ARBA" id="ARBA00023180"/>
    </source>
</evidence>
<organism evidence="15 16">
    <name type="scientific">Aureobasidium pullulans</name>
    <name type="common">Black yeast</name>
    <name type="synonym">Pullularia pullulans</name>
    <dbReference type="NCBI Taxonomy" id="5580"/>
    <lineage>
        <taxon>Eukaryota</taxon>
        <taxon>Fungi</taxon>
        <taxon>Dikarya</taxon>
        <taxon>Ascomycota</taxon>
        <taxon>Pezizomycotina</taxon>
        <taxon>Dothideomycetes</taxon>
        <taxon>Dothideomycetidae</taxon>
        <taxon>Dothideales</taxon>
        <taxon>Saccotheciaceae</taxon>
        <taxon>Aureobasidium</taxon>
    </lineage>
</organism>
<evidence type="ECO:0000313" key="15">
    <source>
        <dbReference type="EMBL" id="THV67039.1"/>
    </source>
</evidence>
<keyword evidence="12" id="KW-0326">Glycosidase</keyword>
<comment type="caution">
    <text evidence="15">The sequence shown here is derived from an EMBL/GenBank/DDBJ whole genome shotgun (WGS) entry which is preliminary data.</text>
</comment>
<dbReference type="InterPro" id="IPR005749">
    <property type="entry name" value="Ribosomal_uL15_bac-type"/>
</dbReference>
<evidence type="ECO:0000256" key="9">
    <source>
        <dbReference type="ARBA" id="ARBA00023136"/>
    </source>
</evidence>
<evidence type="ECO:0000256" key="5">
    <source>
        <dbReference type="ARBA" id="ARBA00012350"/>
    </source>
</evidence>
<dbReference type="SUPFAM" id="SSF52080">
    <property type="entry name" value="Ribosomal proteins L15p and L18e"/>
    <property type="match status" value="1"/>
</dbReference>
<protein>
    <recommendedName>
        <fullName evidence="5">mannan endo-1,6-alpha-mannosidase</fullName>
        <ecNumber evidence="5">3.2.1.101</ecNumber>
    </recommendedName>
</protein>
<feature type="domain" description="Large ribosomal subunit protein uL15/eL18" evidence="14">
    <location>
        <begin position="691"/>
        <end position="767"/>
    </location>
</feature>
<evidence type="ECO:0000256" key="6">
    <source>
        <dbReference type="ARBA" id="ARBA00022729"/>
    </source>
</evidence>
<evidence type="ECO:0000313" key="16">
    <source>
        <dbReference type="Proteomes" id="UP000304951"/>
    </source>
</evidence>
<keyword evidence="9" id="KW-0472">Membrane</keyword>
<dbReference type="GO" id="GO:0003735">
    <property type="term" value="F:structural constituent of ribosome"/>
    <property type="evidence" value="ECO:0007669"/>
    <property type="project" value="InterPro"/>
</dbReference>
<evidence type="ECO:0000256" key="11">
    <source>
        <dbReference type="ARBA" id="ARBA00023274"/>
    </source>
</evidence>
<dbReference type="GO" id="GO:0006412">
    <property type="term" value="P:translation"/>
    <property type="evidence" value="ECO:0007669"/>
    <property type="project" value="InterPro"/>
</dbReference>
<keyword evidence="8" id="KW-0689">Ribosomal protein</keyword>
<dbReference type="Pfam" id="PF00828">
    <property type="entry name" value="Ribosomal_L27A"/>
    <property type="match status" value="1"/>
</dbReference>
<evidence type="ECO:0000256" key="4">
    <source>
        <dbReference type="ARBA" id="ARBA00009699"/>
    </source>
</evidence>
<dbReference type="Gene3D" id="3.100.10.10">
    <property type="match status" value="1"/>
</dbReference>
<proteinExistence type="inferred from homology"/>
<comment type="catalytic activity">
    <reaction evidence="1">
        <text>Random hydrolysis of (1-&gt;6)-alpha-D-mannosidic linkages in unbranched (1-&gt;6)-mannans.</text>
        <dbReference type="EC" id="3.2.1.101"/>
    </reaction>
</comment>
<name>A0A4S8SA05_AURPU</name>
<evidence type="ECO:0000256" key="8">
    <source>
        <dbReference type="ARBA" id="ARBA00022980"/>
    </source>
</evidence>
<dbReference type="InterPro" id="IPR008928">
    <property type="entry name" value="6-hairpin_glycosidase_sf"/>
</dbReference>
<accession>A0A4S8SA05</accession>
<feature type="region of interest" description="Disordered" evidence="13">
    <location>
        <begin position="838"/>
        <end position="870"/>
    </location>
</feature>
<comment type="subcellular location">
    <subcellularLocation>
        <location evidence="2">Endomembrane system</location>
    </subcellularLocation>
</comment>
<keyword evidence="7 15" id="KW-0378">Hydrolase</keyword>
<comment type="similarity">
    <text evidence="3">Belongs to the universal ribosomal protein uL15 family.</text>
</comment>
<evidence type="ECO:0000256" key="7">
    <source>
        <dbReference type="ARBA" id="ARBA00022801"/>
    </source>
</evidence>
<dbReference type="GO" id="GO:0008496">
    <property type="term" value="F:mannan endo-1,6-alpha-mannosidase activity"/>
    <property type="evidence" value="ECO:0007669"/>
    <property type="project" value="UniProtKB-EC"/>
</dbReference>
<feature type="compositionally biased region" description="Polar residues" evidence="13">
    <location>
        <begin position="608"/>
        <end position="629"/>
    </location>
</feature>
<evidence type="ECO:0000256" key="1">
    <source>
        <dbReference type="ARBA" id="ARBA00001452"/>
    </source>
</evidence>